<dbReference type="PANTHER" id="PTHR22726:SF1">
    <property type="entry name" value="METALLOENDOPEPTIDASE OMA1, MITOCHONDRIAL"/>
    <property type="match status" value="1"/>
</dbReference>
<evidence type="ECO:0000256" key="6">
    <source>
        <dbReference type="ARBA" id="ARBA00023049"/>
    </source>
</evidence>
<evidence type="ECO:0000256" key="1">
    <source>
        <dbReference type="ARBA" id="ARBA00001947"/>
    </source>
</evidence>
<dbReference type="AlphaFoldDB" id="A0A368XCE4"/>
<dbReference type="GO" id="GO:0046872">
    <property type="term" value="F:metal ion binding"/>
    <property type="evidence" value="ECO:0007669"/>
    <property type="project" value="UniProtKB-KW"/>
</dbReference>
<evidence type="ECO:0000256" key="4">
    <source>
        <dbReference type="ARBA" id="ARBA00022801"/>
    </source>
</evidence>
<gene>
    <name evidence="9" type="ORF">DES41_11284</name>
</gene>
<evidence type="ECO:0000313" key="9">
    <source>
        <dbReference type="EMBL" id="RCW65633.1"/>
    </source>
</evidence>
<dbReference type="EMBL" id="QPJK01000012">
    <property type="protein sequence ID" value="RCW65633.1"/>
    <property type="molecule type" value="Genomic_DNA"/>
</dbReference>
<feature type="signal peptide" evidence="7">
    <location>
        <begin position="1"/>
        <end position="26"/>
    </location>
</feature>
<comment type="cofactor">
    <cofactor evidence="1">
        <name>Zn(2+)</name>
        <dbReference type="ChEBI" id="CHEBI:29105"/>
    </cofactor>
</comment>
<evidence type="ECO:0000256" key="7">
    <source>
        <dbReference type="SAM" id="SignalP"/>
    </source>
</evidence>
<reference evidence="9 10" key="1">
    <citation type="submission" date="2018-07" db="EMBL/GenBank/DDBJ databases">
        <title>Genomic Encyclopedia of Type Strains, Phase IV (KMG-IV): sequencing the most valuable type-strain genomes for metagenomic binning, comparative biology and taxonomic classification.</title>
        <authorList>
            <person name="Goeker M."/>
        </authorList>
    </citation>
    <scope>NUCLEOTIDE SEQUENCE [LARGE SCALE GENOMIC DNA]</scope>
    <source>
        <strain evidence="9 10">DSM 21634</strain>
    </source>
</reference>
<evidence type="ECO:0000256" key="5">
    <source>
        <dbReference type="ARBA" id="ARBA00022833"/>
    </source>
</evidence>
<evidence type="ECO:0000256" key="3">
    <source>
        <dbReference type="ARBA" id="ARBA00022723"/>
    </source>
</evidence>
<comment type="caution">
    <text evidence="9">The sequence shown here is derived from an EMBL/GenBank/DDBJ whole genome shotgun (WGS) entry which is preliminary data.</text>
</comment>
<keyword evidence="5" id="KW-0862">Zinc</keyword>
<sequence length="509" mass="54619">MVSTFLRGAQRLLCVVLAGTMTLAAAQGLPSLGDGSSMTTAAERKLGARIARELYRDPDYIDDAVLEDYVQSIWQPLLAAARQRGELTSEQDERYAWEILMGRDRTINAFALPGGYLGLHLGLIGAVSSRDELASVLAHELTHVTQRHISRLMEQSSRVTPWAIGAMILGALAVSRSPDAASAVIMGAQGAAVQSQLNFSRDMEREADRIGYGVATQAGFDPAGFVSMFDKLQQASKLNDNGSFPYLRSHPLTTERMADMQARQALLERRPAPTQPDLVHGMMAARARVLSNPGPDRLRSWVGEAGTLGPVPAAQAAPVLYAGALSASRLRDDEAARGLVQRLRVAVQADPKALRQAALLDAELRSAAGDAAGALAALAVIPADQAGRPELLLAAPLQIRSGQAAEVAQRLQARVALDARDAAAWQQLASAYAQQGQTLRAIRAEAEQQVARLDYAGALDRFKAAQNYARGPRQGNAPGDHIEASIIDVRARAIEAIVKEQEKERQAER</sequence>
<organism evidence="9 10">
    <name type="scientific">Pseudorhodoferax soli</name>
    <dbReference type="NCBI Taxonomy" id="545864"/>
    <lineage>
        <taxon>Bacteria</taxon>
        <taxon>Pseudomonadati</taxon>
        <taxon>Pseudomonadota</taxon>
        <taxon>Betaproteobacteria</taxon>
        <taxon>Burkholderiales</taxon>
        <taxon>Comamonadaceae</taxon>
    </lineage>
</organism>
<name>A0A368XCE4_9BURK</name>
<keyword evidence="4" id="KW-0378">Hydrolase</keyword>
<dbReference type="GO" id="GO:0016020">
    <property type="term" value="C:membrane"/>
    <property type="evidence" value="ECO:0007669"/>
    <property type="project" value="TreeGrafter"/>
</dbReference>
<protein>
    <submittedName>
        <fullName evidence="9">Putative Zn-dependent protease</fullName>
    </submittedName>
</protein>
<keyword evidence="10" id="KW-1185">Reference proteome</keyword>
<keyword evidence="6" id="KW-0482">Metalloprotease</keyword>
<feature type="chain" id="PRO_5016653361" evidence="7">
    <location>
        <begin position="27"/>
        <end position="509"/>
    </location>
</feature>
<dbReference type="InterPro" id="IPR001915">
    <property type="entry name" value="Peptidase_M48"/>
</dbReference>
<dbReference type="Gene3D" id="3.30.2010.10">
    <property type="entry name" value="Metalloproteases ('zincins'), catalytic domain"/>
    <property type="match status" value="1"/>
</dbReference>
<evidence type="ECO:0000313" key="10">
    <source>
        <dbReference type="Proteomes" id="UP000252884"/>
    </source>
</evidence>
<accession>A0A368XCE4</accession>
<dbReference type="Proteomes" id="UP000252884">
    <property type="component" value="Unassembled WGS sequence"/>
</dbReference>
<dbReference type="GO" id="GO:0051603">
    <property type="term" value="P:proteolysis involved in protein catabolic process"/>
    <property type="evidence" value="ECO:0007669"/>
    <property type="project" value="TreeGrafter"/>
</dbReference>
<dbReference type="Pfam" id="PF01435">
    <property type="entry name" value="Peptidase_M48"/>
    <property type="match status" value="1"/>
</dbReference>
<evidence type="ECO:0000259" key="8">
    <source>
        <dbReference type="Pfam" id="PF01435"/>
    </source>
</evidence>
<evidence type="ECO:0000256" key="2">
    <source>
        <dbReference type="ARBA" id="ARBA00022670"/>
    </source>
</evidence>
<dbReference type="InterPro" id="IPR051156">
    <property type="entry name" value="Mito/Outer_Membr_Metalloprot"/>
</dbReference>
<dbReference type="PANTHER" id="PTHR22726">
    <property type="entry name" value="METALLOENDOPEPTIDASE OMA1"/>
    <property type="match status" value="1"/>
</dbReference>
<keyword evidence="7" id="KW-0732">Signal</keyword>
<keyword evidence="2 9" id="KW-0645">Protease</keyword>
<feature type="domain" description="Peptidase M48" evidence="8">
    <location>
        <begin position="94"/>
        <end position="263"/>
    </location>
</feature>
<proteinExistence type="predicted"/>
<keyword evidence="3" id="KW-0479">Metal-binding</keyword>
<dbReference type="RefSeq" id="WP_425466411.1">
    <property type="nucleotide sequence ID" value="NZ_QPJK01000012.1"/>
</dbReference>
<dbReference type="GO" id="GO:0004222">
    <property type="term" value="F:metalloendopeptidase activity"/>
    <property type="evidence" value="ECO:0007669"/>
    <property type="project" value="InterPro"/>
</dbReference>